<organism evidence="15 16">
    <name type="scientific">Temnothorax curvispinosus</name>
    <dbReference type="NCBI Taxonomy" id="300111"/>
    <lineage>
        <taxon>Eukaryota</taxon>
        <taxon>Metazoa</taxon>
        <taxon>Ecdysozoa</taxon>
        <taxon>Arthropoda</taxon>
        <taxon>Hexapoda</taxon>
        <taxon>Insecta</taxon>
        <taxon>Pterygota</taxon>
        <taxon>Neoptera</taxon>
        <taxon>Endopterygota</taxon>
        <taxon>Hymenoptera</taxon>
        <taxon>Apocrita</taxon>
        <taxon>Aculeata</taxon>
        <taxon>Formicoidea</taxon>
        <taxon>Formicidae</taxon>
        <taxon>Myrmicinae</taxon>
        <taxon>Temnothorax</taxon>
    </lineage>
</organism>
<evidence type="ECO:0000256" key="2">
    <source>
        <dbReference type="ARBA" id="ARBA00022478"/>
    </source>
</evidence>
<dbReference type="InterPro" id="IPR012164">
    <property type="entry name" value="Rpa12/Rpb9/Rpc10/TFS"/>
</dbReference>
<evidence type="ECO:0000313" key="15">
    <source>
        <dbReference type="Proteomes" id="UP000504618"/>
    </source>
</evidence>
<feature type="binding site" evidence="11">
    <location>
        <position position="6"/>
    </location>
    <ligand>
        <name>Zn(2+)</name>
        <dbReference type="ChEBI" id="CHEBI:29105"/>
        <label>1</label>
    </ligand>
</feature>
<dbReference type="PANTHER" id="PTHR11239:SF12">
    <property type="entry name" value="DNA-DIRECTED RNA POLYMERASE III SUBUNIT RPC10"/>
    <property type="match status" value="1"/>
</dbReference>
<dbReference type="AlphaFoldDB" id="A0A6J1RH48"/>
<dbReference type="GO" id="GO:0005666">
    <property type="term" value="C:RNA polymerase III complex"/>
    <property type="evidence" value="ECO:0007669"/>
    <property type="project" value="TreeGrafter"/>
</dbReference>
<keyword evidence="7 10" id="KW-0539">Nucleus</keyword>
<dbReference type="SMART" id="SM00661">
    <property type="entry name" value="RPOL9"/>
    <property type="match status" value="1"/>
</dbReference>
<sequence length="112" mass="13189">MVLRFCPYCANLLRFQENRLCNRFACPTCPYIYQIAEKHRVTSCTYFTGKELADILDAESAWMGVESTGERCPKCSHPRAYFRQLQTRSADEPMTFFYRCCNHTCAFTWRVD</sequence>
<evidence type="ECO:0000256" key="9">
    <source>
        <dbReference type="ARBA" id="ARBA00054653"/>
    </source>
</evidence>
<dbReference type="Pfam" id="PF02150">
    <property type="entry name" value="Zn_ribbon_RPB9"/>
    <property type="match status" value="1"/>
</dbReference>
<dbReference type="RefSeq" id="XP_024892056.1">
    <property type="nucleotide sequence ID" value="XM_025036288.1"/>
</dbReference>
<keyword evidence="2 10" id="KW-0240">DNA-directed RNA polymerase</keyword>
<feature type="binding site" evidence="11">
    <location>
        <position position="29"/>
    </location>
    <ligand>
        <name>Zn(2+)</name>
        <dbReference type="ChEBI" id="CHEBI:29105"/>
        <label>1</label>
    </ligand>
</feature>
<dbReference type="OrthoDB" id="282152at2759"/>
<dbReference type="InterPro" id="IPR034014">
    <property type="entry name" value="Zn_ribbon_RPC11_C"/>
</dbReference>
<feature type="domain" description="TFIIS-type" evidence="14">
    <location>
        <begin position="68"/>
        <end position="110"/>
    </location>
</feature>
<comment type="subunit">
    <text evidence="8">Component of the RNA polymerase III complex consisting of 17 subunits: a ten-subunit horseshoe-shaped catalytic core composed of POLR3A/RPC1, POLR3B/RPC2, POLR1C/RPAC1, POLR1D/RPAC2, POLR3K/RPC10, POLR2E/RPABC1, POLR2F/RPABC2, POLR2H/RPABC3, POLR2K/RPABC4 and POLR2L/RPABC5; a mobile stalk composed of two subunits POLR3H/RPC8 and CRCP/RPC9, protruding from the core and functioning primarily in transcription initiation; and additional subunits homologous to general transcription factors of the RNA polymerase II machinery, POLR3C/RPC3-POLR3F/RPC6-POLR3G/RPC7 heterotrimer required for transcription initiation and POLR3D/RPC4-POLR3E/RPC5 heterodimer involved in both transcription initiation and termination.</text>
</comment>
<evidence type="ECO:0000259" key="14">
    <source>
        <dbReference type="PROSITE" id="PS51133"/>
    </source>
</evidence>
<dbReference type="InterPro" id="IPR001529">
    <property type="entry name" value="Zn_ribbon_RPB9"/>
</dbReference>
<feature type="zinc finger region" description="C4-type" evidence="12">
    <location>
        <begin position="6"/>
        <end position="29"/>
    </location>
</feature>
<dbReference type="GeneID" id="112467602"/>
<dbReference type="InterPro" id="IPR001222">
    <property type="entry name" value="Znf_TFIIS"/>
</dbReference>
<keyword evidence="5 11" id="KW-0862">Zinc</keyword>
<feature type="binding site" evidence="11">
    <location>
        <position position="75"/>
    </location>
    <ligand>
        <name>Zn(2+)</name>
        <dbReference type="ChEBI" id="CHEBI:29105"/>
        <label>2</label>
    </ligand>
</feature>
<dbReference type="GO" id="GO:0008270">
    <property type="term" value="F:zinc ion binding"/>
    <property type="evidence" value="ECO:0007669"/>
    <property type="project" value="UniProtKB-KW"/>
</dbReference>
<name>A0A6J1RH48_9HYME</name>
<keyword evidence="6 10" id="KW-0804">Transcription</keyword>
<dbReference type="GO" id="GO:0003899">
    <property type="term" value="F:DNA-directed RNA polymerase activity"/>
    <property type="evidence" value="ECO:0007669"/>
    <property type="project" value="InterPro"/>
</dbReference>
<proteinExistence type="inferred from homology"/>
<dbReference type="SMART" id="SM00440">
    <property type="entry name" value="ZnF_C2C2"/>
    <property type="match status" value="1"/>
</dbReference>
<reference evidence="16" key="1">
    <citation type="submission" date="2025-08" db="UniProtKB">
        <authorList>
            <consortium name="RefSeq"/>
        </authorList>
    </citation>
    <scope>IDENTIFICATION</scope>
    <source>
        <tissue evidence="16">Whole body</tissue>
    </source>
</reference>
<dbReference type="GO" id="GO:0003676">
    <property type="term" value="F:nucleic acid binding"/>
    <property type="evidence" value="ECO:0007669"/>
    <property type="project" value="InterPro"/>
</dbReference>
<protein>
    <recommendedName>
        <fullName evidence="10">DNA-directed RNA polymerase subunit</fullName>
    </recommendedName>
</protein>
<dbReference type="FunFam" id="2.20.25.10:FF:000005">
    <property type="entry name" value="DNA-directed RNA polymerase subunit"/>
    <property type="match status" value="1"/>
</dbReference>
<dbReference type="PANTHER" id="PTHR11239">
    <property type="entry name" value="DNA-DIRECTED RNA POLYMERASE"/>
    <property type="match status" value="1"/>
</dbReference>
<feature type="binding site" evidence="11">
    <location>
        <position position="100"/>
    </location>
    <ligand>
        <name>Zn(2+)</name>
        <dbReference type="ChEBI" id="CHEBI:29105"/>
        <label>2</label>
    </ligand>
</feature>
<keyword evidence="15" id="KW-1185">Reference proteome</keyword>
<evidence type="ECO:0000256" key="5">
    <source>
        <dbReference type="ARBA" id="ARBA00022833"/>
    </source>
</evidence>
<evidence type="ECO:0000256" key="10">
    <source>
        <dbReference type="PIRNR" id="PIRNR005586"/>
    </source>
</evidence>
<feature type="binding site" evidence="11">
    <location>
        <position position="9"/>
    </location>
    <ligand>
        <name>Zn(2+)</name>
        <dbReference type="ChEBI" id="CHEBI:29105"/>
        <label>1</label>
    </ligand>
</feature>
<dbReference type="CTD" id="51728"/>
<comment type="similarity">
    <text evidence="10 13">Belongs to the archaeal rpoM/eukaryotic RPA12/RPB9/RPC11 RNA polymerase family.</text>
</comment>
<dbReference type="GO" id="GO:0006386">
    <property type="term" value="P:termination of RNA polymerase III transcription"/>
    <property type="evidence" value="ECO:0007669"/>
    <property type="project" value="TreeGrafter"/>
</dbReference>
<comment type="subcellular location">
    <subcellularLocation>
        <location evidence="1 10">Nucleus</location>
    </subcellularLocation>
</comment>
<evidence type="ECO:0000256" key="3">
    <source>
        <dbReference type="ARBA" id="ARBA00022723"/>
    </source>
</evidence>
<evidence type="ECO:0000256" key="13">
    <source>
        <dbReference type="RuleBase" id="RU003474"/>
    </source>
</evidence>
<accession>A0A6J1RH48</accession>
<evidence type="ECO:0000256" key="12">
    <source>
        <dbReference type="PIRSR" id="PIRSR005586-2"/>
    </source>
</evidence>
<evidence type="ECO:0000256" key="8">
    <source>
        <dbReference type="ARBA" id="ARBA00044007"/>
    </source>
</evidence>
<comment type="function">
    <text evidence="9">Core component of RNA polymerase III (Pol III) which synthesizes small non-coding RNAs using the four ribonucleoside triphosphates as substrates. Can mediate Pol I proofreading of the nascent RNA transcript. Anchors into the Pol III active site to constantly monitor transcription fidelity, cleaves mis-incorporated 5'-ribonucleotides and restarts the transcription process. Once Pol III reaches the poly(dT) termination signal, can induce Pol III clamp opening and transcription termination. Pol III plays an important role in sensing and limiting infection by intracellular bacteria and DNA viruses. Acts as a nuclear and cytosolic DNA sensor involved in innate immune response. Can sense non-self dsDNA that serves as template for transcription into dsRNA. The non-self RNA polymerase III transcripts, such as Epstein-Barr virus-encoded RNAs (EBERs) induce type I interferon and NF-kappa-B through the RIG-I pathway.</text>
</comment>
<keyword evidence="4 12" id="KW-0863">Zinc-finger</keyword>
<dbReference type="PROSITE" id="PS51133">
    <property type="entry name" value="ZF_TFIIS_2"/>
    <property type="match status" value="1"/>
</dbReference>
<evidence type="ECO:0000256" key="7">
    <source>
        <dbReference type="ARBA" id="ARBA00023242"/>
    </source>
</evidence>
<evidence type="ECO:0000256" key="11">
    <source>
        <dbReference type="PIRSR" id="PIRSR005586-1"/>
    </source>
</evidence>
<feature type="binding site" evidence="11">
    <location>
        <position position="26"/>
    </location>
    <ligand>
        <name>Zn(2+)</name>
        <dbReference type="ChEBI" id="CHEBI:29105"/>
        <label>1</label>
    </ligand>
</feature>
<comment type="function">
    <text evidence="10">DNA-dependent RNA polymerase catalyzes the transcription of DNA into RNA using the four ribonucleoside triphosphates as substrates.</text>
</comment>
<dbReference type="CDD" id="cd10509">
    <property type="entry name" value="Zn-ribbon_RPC11"/>
    <property type="match status" value="1"/>
</dbReference>
<evidence type="ECO:0000256" key="1">
    <source>
        <dbReference type="ARBA" id="ARBA00004123"/>
    </source>
</evidence>
<dbReference type="Pfam" id="PF01096">
    <property type="entry name" value="Zn_ribbon_TFIIS"/>
    <property type="match status" value="1"/>
</dbReference>
<evidence type="ECO:0000256" key="6">
    <source>
        <dbReference type="ARBA" id="ARBA00023163"/>
    </source>
</evidence>
<dbReference type="Proteomes" id="UP000504618">
    <property type="component" value="Unplaced"/>
</dbReference>
<dbReference type="PIRSF" id="PIRSF005586">
    <property type="entry name" value="RNApol_RpoM"/>
    <property type="match status" value="1"/>
</dbReference>
<gene>
    <name evidence="16" type="primary">LOC112467602</name>
</gene>
<evidence type="ECO:0000256" key="4">
    <source>
        <dbReference type="ARBA" id="ARBA00022771"/>
    </source>
</evidence>
<dbReference type="SUPFAM" id="SSF57783">
    <property type="entry name" value="Zinc beta-ribbon"/>
    <property type="match status" value="1"/>
</dbReference>
<dbReference type="Gene3D" id="2.20.25.10">
    <property type="match status" value="1"/>
</dbReference>
<keyword evidence="3 11" id="KW-0479">Metal-binding</keyword>
<feature type="binding site" evidence="11">
    <location>
        <position position="72"/>
    </location>
    <ligand>
        <name>Zn(2+)</name>
        <dbReference type="ChEBI" id="CHEBI:29105"/>
        <label>2</label>
    </ligand>
</feature>
<dbReference type="PROSITE" id="PS00466">
    <property type="entry name" value="ZF_TFIIS_1"/>
    <property type="match status" value="1"/>
</dbReference>
<evidence type="ECO:0000313" key="16">
    <source>
        <dbReference type="RefSeq" id="XP_024892056.1"/>
    </source>
</evidence>
<feature type="binding site" evidence="11">
    <location>
        <position position="105"/>
    </location>
    <ligand>
        <name>Zn(2+)</name>
        <dbReference type="ChEBI" id="CHEBI:29105"/>
        <label>2</label>
    </ligand>
</feature>